<dbReference type="STRING" id="265726.KY46_19605"/>
<proteinExistence type="inferred from homology"/>
<name>A0A0F5V9R8_9GAMM</name>
<evidence type="ECO:0000313" key="9">
    <source>
        <dbReference type="Proteomes" id="UP000033633"/>
    </source>
</evidence>
<keyword evidence="6 7" id="KW-0131">Cell cycle</keyword>
<evidence type="ECO:0000256" key="4">
    <source>
        <dbReference type="ARBA" id="ARBA00022989"/>
    </source>
</evidence>
<dbReference type="RefSeq" id="WP_046222287.1">
    <property type="nucleotide sequence ID" value="NZ_JWYV01000023.1"/>
</dbReference>
<dbReference type="PANTHER" id="PTHR37485">
    <property type="entry name" value="CELL DIVISION PROTEIN FTSB"/>
    <property type="match status" value="1"/>
</dbReference>
<dbReference type="GO" id="GO:0030428">
    <property type="term" value="C:cell septum"/>
    <property type="evidence" value="ECO:0007669"/>
    <property type="project" value="TreeGrafter"/>
</dbReference>
<evidence type="ECO:0000313" key="8">
    <source>
        <dbReference type="EMBL" id="KKC98244.1"/>
    </source>
</evidence>
<dbReference type="PANTHER" id="PTHR37485:SF1">
    <property type="entry name" value="CELL DIVISION PROTEIN FTSB"/>
    <property type="match status" value="1"/>
</dbReference>
<comment type="function">
    <text evidence="7">Essential cell division protein. May link together the upstream cell division proteins, which are predominantly cytoplasmic, with the downstream cell division proteins, which are predominantly periplasmic.</text>
</comment>
<protein>
    <recommendedName>
        <fullName evidence="7">Cell division protein FtsB</fullName>
    </recommendedName>
</protein>
<evidence type="ECO:0000256" key="6">
    <source>
        <dbReference type="ARBA" id="ARBA00023306"/>
    </source>
</evidence>
<dbReference type="EMBL" id="JWYV01000023">
    <property type="protein sequence ID" value="KKC98244.1"/>
    <property type="molecule type" value="Genomic_DNA"/>
</dbReference>
<dbReference type="Pfam" id="PF04977">
    <property type="entry name" value="DivIC"/>
    <property type="match status" value="1"/>
</dbReference>
<dbReference type="GO" id="GO:0032153">
    <property type="term" value="C:cell division site"/>
    <property type="evidence" value="ECO:0007669"/>
    <property type="project" value="UniProtKB-UniRule"/>
</dbReference>
<dbReference type="GO" id="GO:0043093">
    <property type="term" value="P:FtsZ-dependent cytokinesis"/>
    <property type="evidence" value="ECO:0007669"/>
    <property type="project" value="UniProtKB-UniRule"/>
</dbReference>
<dbReference type="OrthoDB" id="7061211at2"/>
<keyword evidence="2 7" id="KW-0132">Cell division</keyword>
<dbReference type="InterPro" id="IPR007060">
    <property type="entry name" value="FtsL/DivIC"/>
</dbReference>
<comment type="caution">
    <text evidence="8">The sequence shown here is derived from an EMBL/GenBank/DDBJ whole genome shotgun (WGS) entry which is preliminary data.</text>
</comment>
<sequence length="93" mass="10743">MRVFSAVLLLVFAWLQYEFWSGKNGMSDYMALKNNVALQQKANAELVQRNQQMYAEINDLHQGLEAVEERARHELGMIKPGETFFRIVGDHSL</sequence>
<comment type="subcellular location">
    <subcellularLocation>
        <location evidence="7">Cell inner membrane</location>
        <topology evidence="7">Single-pass type II membrane protein</topology>
    </subcellularLocation>
    <text evidence="7">Localizes to the division septum.</text>
</comment>
<dbReference type="GO" id="GO:0005886">
    <property type="term" value="C:plasma membrane"/>
    <property type="evidence" value="ECO:0007669"/>
    <property type="project" value="UniProtKB-SubCell"/>
</dbReference>
<keyword evidence="9" id="KW-1185">Reference proteome</keyword>
<keyword evidence="1 7" id="KW-1003">Cell membrane</keyword>
<comment type="subunit">
    <text evidence="7">Part of a complex composed of FtsB, FtsL and FtsQ.</text>
</comment>
<comment type="similarity">
    <text evidence="7">Belongs to the FtsB family.</text>
</comment>
<evidence type="ECO:0000256" key="7">
    <source>
        <dbReference type="HAMAP-Rule" id="MF_00599"/>
    </source>
</evidence>
<feature type="topological domain" description="Cytoplasmic" evidence="7">
    <location>
        <begin position="1"/>
        <end position="3"/>
    </location>
</feature>
<keyword evidence="3 7" id="KW-0812">Transmembrane</keyword>
<dbReference type="Gene3D" id="1.20.5.400">
    <property type="match status" value="1"/>
</dbReference>
<keyword evidence="7" id="KW-0997">Cell inner membrane</keyword>
<evidence type="ECO:0000256" key="1">
    <source>
        <dbReference type="ARBA" id="ARBA00022475"/>
    </source>
</evidence>
<dbReference type="InterPro" id="IPR023081">
    <property type="entry name" value="Cell_div_FtsB"/>
</dbReference>
<evidence type="ECO:0000256" key="3">
    <source>
        <dbReference type="ARBA" id="ARBA00022692"/>
    </source>
</evidence>
<keyword evidence="5 7" id="KW-0472">Membrane</keyword>
<dbReference type="NCBIfam" id="NF002058">
    <property type="entry name" value="PRK00888.1"/>
    <property type="match status" value="1"/>
</dbReference>
<evidence type="ECO:0000256" key="2">
    <source>
        <dbReference type="ARBA" id="ARBA00022618"/>
    </source>
</evidence>
<dbReference type="Proteomes" id="UP000033633">
    <property type="component" value="Unassembled WGS sequence"/>
</dbReference>
<evidence type="ECO:0000256" key="5">
    <source>
        <dbReference type="ARBA" id="ARBA00023136"/>
    </source>
</evidence>
<dbReference type="AlphaFoldDB" id="A0A0F5V9R8"/>
<dbReference type="HAMAP" id="MF_00599">
    <property type="entry name" value="FtsB"/>
    <property type="match status" value="1"/>
</dbReference>
<gene>
    <name evidence="7" type="primary">ftsB</name>
    <name evidence="8" type="ORF">KY46_19605</name>
</gene>
<keyword evidence="4 7" id="KW-1133">Transmembrane helix</keyword>
<dbReference type="PATRIC" id="fig|265726.11.peg.2722"/>
<accession>A0A0F5V9R8</accession>
<reference evidence="8 9" key="1">
    <citation type="submission" date="2014-12" db="EMBL/GenBank/DDBJ databases">
        <title>Mercury Reductase activity and rhizosphere competence traits in the genome of root associated Photobacterium halotolerans MELD1.</title>
        <authorList>
            <person name="Mathew D.C."/>
            <person name="Huang C.-C."/>
        </authorList>
    </citation>
    <scope>NUCLEOTIDE SEQUENCE [LARGE SCALE GENOMIC DNA]</scope>
    <source>
        <strain evidence="8 9">MELD1</strain>
    </source>
</reference>
<organism evidence="8 9">
    <name type="scientific">Photobacterium halotolerans</name>
    <dbReference type="NCBI Taxonomy" id="265726"/>
    <lineage>
        <taxon>Bacteria</taxon>
        <taxon>Pseudomonadati</taxon>
        <taxon>Pseudomonadota</taxon>
        <taxon>Gammaproteobacteria</taxon>
        <taxon>Vibrionales</taxon>
        <taxon>Vibrionaceae</taxon>
        <taxon>Photobacterium</taxon>
    </lineage>
</organism>
<feature type="topological domain" description="Periplasmic" evidence="7">
    <location>
        <begin position="22"/>
        <end position="93"/>
    </location>
</feature>